<feature type="compositionally biased region" description="Low complexity" evidence="1">
    <location>
        <begin position="161"/>
        <end position="178"/>
    </location>
</feature>
<keyword evidence="3" id="KW-1185">Reference proteome</keyword>
<dbReference type="AlphaFoldDB" id="A2FGU1"/>
<gene>
    <name evidence="2" type="ORF">TVAG_008960</name>
</gene>
<accession>A2FGU1</accession>
<sequence>MSAGAHLVMNQTYREQNFDRLVSECRLDNSGANMANVEEMPEDIKSQYIFTDEDIASITTDLMYLVGWHEDQVFSVWGRLIKYDHTQPLSVFEPYSKDFPRNGVEILRQKLDQIIEIKAPVPFSENRGYCPSQAYETQLQKVPMAKTPLYENFNDILQFANSNSSSSTENSTTTDSTSQGIQSQNSNFPNENLENSQNAESTDDFQSLITPIQEDHFPSANELKQGFDIAHDVLISPPPENQHPEIDEEETQKAIYLLQNLDFPKK</sequence>
<evidence type="ECO:0000313" key="2">
    <source>
        <dbReference type="EMBL" id="EAX95885.1"/>
    </source>
</evidence>
<feature type="region of interest" description="Disordered" evidence="1">
    <location>
        <begin position="161"/>
        <end position="203"/>
    </location>
</feature>
<evidence type="ECO:0000313" key="3">
    <source>
        <dbReference type="Proteomes" id="UP000001542"/>
    </source>
</evidence>
<protein>
    <submittedName>
        <fullName evidence="2">Uncharacterized protein</fullName>
    </submittedName>
</protein>
<evidence type="ECO:0000256" key="1">
    <source>
        <dbReference type="SAM" id="MobiDB-lite"/>
    </source>
</evidence>
<name>A2FGU1_TRIV3</name>
<feature type="compositionally biased region" description="Polar residues" evidence="1">
    <location>
        <begin position="179"/>
        <end position="203"/>
    </location>
</feature>
<organism evidence="2 3">
    <name type="scientific">Trichomonas vaginalis (strain ATCC PRA-98 / G3)</name>
    <dbReference type="NCBI Taxonomy" id="412133"/>
    <lineage>
        <taxon>Eukaryota</taxon>
        <taxon>Metamonada</taxon>
        <taxon>Parabasalia</taxon>
        <taxon>Trichomonadida</taxon>
        <taxon>Trichomonadidae</taxon>
        <taxon>Trichomonas</taxon>
    </lineage>
</organism>
<proteinExistence type="predicted"/>
<reference evidence="2" key="2">
    <citation type="journal article" date="2007" name="Science">
        <title>Draft genome sequence of the sexually transmitted pathogen Trichomonas vaginalis.</title>
        <authorList>
            <person name="Carlton J.M."/>
            <person name="Hirt R.P."/>
            <person name="Silva J.C."/>
            <person name="Delcher A.L."/>
            <person name="Schatz M."/>
            <person name="Zhao Q."/>
            <person name="Wortman J.R."/>
            <person name="Bidwell S.L."/>
            <person name="Alsmark U.C.M."/>
            <person name="Besteiro S."/>
            <person name="Sicheritz-Ponten T."/>
            <person name="Noel C.J."/>
            <person name="Dacks J.B."/>
            <person name="Foster P.G."/>
            <person name="Simillion C."/>
            <person name="Van de Peer Y."/>
            <person name="Miranda-Saavedra D."/>
            <person name="Barton G.J."/>
            <person name="Westrop G.D."/>
            <person name="Mueller S."/>
            <person name="Dessi D."/>
            <person name="Fiori P.L."/>
            <person name="Ren Q."/>
            <person name="Paulsen I."/>
            <person name="Zhang H."/>
            <person name="Bastida-Corcuera F.D."/>
            <person name="Simoes-Barbosa A."/>
            <person name="Brown M.T."/>
            <person name="Hayes R.D."/>
            <person name="Mukherjee M."/>
            <person name="Okumura C.Y."/>
            <person name="Schneider R."/>
            <person name="Smith A.J."/>
            <person name="Vanacova S."/>
            <person name="Villalvazo M."/>
            <person name="Haas B.J."/>
            <person name="Pertea M."/>
            <person name="Feldblyum T.V."/>
            <person name="Utterback T.R."/>
            <person name="Shu C.L."/>
            <person name="Osoegawa K."/>
            <person name="de Jong P.J."/>
            <person name="Hrdy I."/>
            <person name="Horvathova L."/>
            <person name="Zubacova Z."/>
            <person name="Dolezal P."/>
            <person name="Malik S.B."/>
            <person name="Logsdon J.M. Jr."/>
            <person name="Henze K."/>
            <person name="Gupta A."/>
            <person name="Wang C.C."/>
            <person name="Dunne R.L."/>
            <person name="Upcroft J.A."/>
            <person name="Upcroft P."/>
            <person name="White O."/>
            <person name="Salzberg S.L."/>
            <person name="Tang P."/>
            <person name="Chiu C.-H."/>
            <person name="Lee Y.-S."/>
            <person name="Embley T.M."/>
            <person name="Coombs G.H."/>
            <person name="Mottram J.C."/>
            <person name="Tachezy J."/>
            <person name="Fraser-Liggett C.M."/>
            <person name="Johnson P.J."/>
        </authorList>
    </citation>
    <scope>NUCLEOTIDE SEQUENCE [LARGE SCALE GENOMIC DNA]</scope>
    <source>
        <strain evidence="2">G3</strain>
    </source>
</reference>
<dbReference type="Proteomes" id="UP000001542">
    <property type="component" value="Unassembled WGS sequence"/>
</dbReference>
<dbReference type="InParanoid" id="A2FGU1"/>
<dbReference type="EMBL" id="DS113784">
    <property type="protein sequence ID" value="EAX95885.1"/>
    <property type="molecule type" value="Genomic_DNA"/>
</dbReference>
<dbReference type="VEuPathDB" id="TrichDB:TVAGG3_0549870"/>
<dbReference type="VEuPathDB" id="TrichDB:TVAG_008960"/>
<reference evidence="2" key="1">
    <citation type="submission" date="2006-10" db="EMBL/GenBank/DDBJ databases">
        <authorList>
            <person name="Amadeo P."/>
            <person name="Zhao Q."/>
            <person name="Wortman J."/>
            <person name="Fraser-Liggett C."/>
            <person name="Carlton J."/>
        </authorList>
    </citation>
    <scope>NUCLEOTIDE SEQUENCE</scope>
    <source>
        <strain evidence="2">G3</strain>
    </source>
</reference>